<organism evidence="1 2">
    <name type="scientific">Goodea atripinnis</name>
    <dbReference type="NCBI Taxonomy" id="208336"/>
    <lineage>
        <taxon>Eukaryota</taxon>
        <taxon>Metazoa</taxon>
        <taxon>Chordata</taxon>
        <taxon>Craniata</taxon>
        <taxon>Vertebrata</taxon>
        <taxon>Euteleostomi</taxon>
        <taxon>Actinopterygii</taxon>
        <taxon>Neopterygii</taxon>
        <taxon>Teleostei</taxon>
        <taxon>Neoteleostei</taxon>
        <taxon>Acanthomorphata</taxon>
        <taxon>Ovalentaria</taxon>
        <taxon>Atherinomorphae</taxon>
        <taxon>Cyprinodontiformes</taxon>
        <taxon>Goodeidae</taxon>
        <taxon>Goodea</taxon>
    </lineage>
</organism>
<gene>
    <name evidence="1" type="ORF">GOODEAATRI_009939</name>
</gene>
<evidence type="ECO:0000313" key="2">
    <source>
        <dbReference type="Proteomes" id="UP001476798"/>
    </source>
</evidence>
<sequence>MAQARAFRTNQTSKWTKSREFQPLTDKRQFEHNSQLKDLFWELDLNVKRTRDGAEVRVPDKDQEKLGVLLTSCRLIFTLSRYLQEESRGAEANLHFPTPRSFCLSLSPPQTSPIFFISDIL</sequence>
<name>A0ABV0PMB1_9TELE</name>
<dbReference type="Proteomes" id="UP001476798">
    <property type="component" value="Unassembled WGS sequence"/>
</dbReference>
<proteinExistence type="predicted"/>
<reference evidence="1 2" key="1">
    <citation type="submission" date="2021-06" db="EMBL/GenBank/DDBJ databases">
        <authorList>
            <person name="Palmer J.M."/>
        </authorList>
    </citation>
    <scope>NUCLEOTIDE SEQUENCE [LARGE SCALE GENOMIC DNA]</scope>
    <source>
        <strain evidence="1 2">GA_2019</strain>
        <tissue evidence="1">Muscle</tissue>
    </source>
</reference>
<keyword evidence="2" id="KW-1185">Reference proteome</keyword>
<accession>A0ABV0PMB1</accession>
<dbReference type="EMBL" id="JAHRIO010080535">
    <property type="protein sequence ID" value="MEQ2184625.1"/>
    <property type="molecule type" value="Genomic_DNA"/>
</dbReference>
<protein>
    <submittedName>
        <fullName evidence="1">Uncharacterized protein</fullName>
    </submittedName>
</protein>
<comment type="caution">
    <text evidence="1">The sequence shown here is derived from an EMBL/GenBank/DDBJ whole genome shotgun (WGS) entry which is preliminary data.</text>
</comment>
<evidence type="ECO:0000313" key="1">
    <source>
        <dbReference type="EMBL" id="MEQ2184625.1"/>
    </source>
</evidence>